<dbReference type="InterPro" id="IPR050545">
    <property type="entry name" value="Mycobact_MmpL"/>
</dbReference>
<geneLocation type="plasmid" evidence="10">
    <name>pjcm18538 dna</name>
</geneLocation>
<evidence type="ECO:0000256" key="3">
    <source>
        <dbReference type="ARBA" id="ARBA00022475"/>
    </source>
</evidence>
<comment type="subcellular location">
    <subcellularLocation>
        <location evidence="1">Cell membrane</location>
        <topology evidence="1">Multi-pass membrane protein</topology>
    </subcellularLocation>
</comment>
<dbReference type="PANTHER" id="PTHR33406:SF11">
    <property type="entry name" value="MEMBRANE PROTEIN SCO6666-RELATED"/>
    <property type="match status" value="1"/>
</dbReference>
<evidence type="ECO:0000256" key="1">
    <source>
        <dbReference type="ARBA" id="ARBA00004651"/>
    </source>
</evidence>
<dbReference type="Pfam" id="PF03176">
    <property type="entry name" value="MMPL"/>
    <property type="match status" value="2"/>
</dbReference>
<dbReference type="EMBL" id="AP022593">
    <property type="protein sequence ID" value="BBY50250.1"/>
    <property type="molecule type" value="Genomic_DNA"/>
</dbReference>
<feature type="transmembrane region" description="Helical" evidence="7">
    <location>
        <begin position="322"/>
        <end position="343"/>
    </location>
</feature>
<dbReference type="GO" id="GO:0005886">
    <property type="term" value="C:plasma membrane"/>
    <property type="evidence" value="ECO:0007669"/>
    <property type="project" value="UniProtKB-SubCell"/>
</dbReference>
<keyword evidence="3" id="KW-1003">Cell membrane</keyword>
<keyword evidence="6 7" id="KW-0472">Membrane</keyword>
<feature type="transmembrane region" description="Helical" evidence="7">
    <location>
        <begin position="256"/>
        <end position="280"/>
    </location>
</feature>
<reference evidence="9 10" key="1">
    <citation type="journal article" date="2019" name="Emerg. Microbes Infect.">
        <title>Comprehensive subspecies identification of 175 nontuberculous mycobacteria species based on 7547 genomic profiles.</title>
        <authorList>
            <person name="Matsumoto Y."/>
            <person name="Kinjo T."/>
            <person name="Motooka D."/>
            <person name="Nabeya D."/>
            <person name="Jung N."/>
            <person name="Uechi K."/>
            <person name="Horii T."/>
            <person name="Iida T."/>
            <person name="Fujita J."/>
            <person name="Nakamura S."/>
        </authorList>
    </citation>
    <scope>NUCLEOTIDE SEQUENCE [LARGE SCALE GENOMIC DNA]</scope>
    <source>
        <strain evidence="9 10">JCM 18538</strain>
    </source>
</reference>
<feature type="transmembrane region" description="Helical" evidence="7">
    <location>
        <begin position="180"/>
        <end position="199"/>
    </location>
</feature>
<accession>A0A7I7S1G1</accession>
<evidence type="ECO:0000256" key="7">
    <source>
        <dbReference type="SAM" id="Phobius"/>
    </source>
</evidence>
<evidence type="ECO:0000259" key="8">
    <source>
        <dbReference type="PROSITE" id="PS50156"/>
    </source>
</evidence>
<keyword evidence="4 7" id="KW-0812">Transmembrane</keyword>
<feature type="transmembrane region" description="Helical" evidence="7">
    <location>
        <begin position="556"/>
        <end position="576"/>
    </location>
</feature>
<dbReference type="SUPFAM" id="SSF82866">
    <property type="entry name" value="Multidrug efflux transporter AcrB transmembrane domain"/>
    <property type="match status" value="2"/>
</dbReference>
<evidence type="ECO:0000256" key="6">
    <source>
        <dbReference type="ARBA" id="ARBA00023136"/>
    </source>
</evidence>
<evidence type="ECO:0000256" key="5">
    <source>
        <dbReference type="ARBA" id="ARBA00022989"/>
    </source>
</evidence>
<comment type="similarity">
    <text evidence="2">Belongs to the resistance-nodulation-cell division (RND) (TC 2.A.6) family. MmpL subfamily.</text>
</comment>
<feature type="domain" description="SSD" evidence="8">
    <location>
        <begin position="480"/>
        <end position="659"/>
    </location>
</feature>
<keyword evidence="10" id="KW-1185">Reference proteome</keyword>
<protein>
    <submittedName>
        <fullName evidence="9">Membrane protein</fullName>
    </submittedName>
</protein>
<evidence type="ECO:0000313" key="9">
    <source>
        <dbReference type="EMBL" id="BBY50250.1"/>
    </source>
</evidence>
<feature type="transmembrane region" description="Helical" evidence="7">
    <location>
        <begin position="608"/>
        <end position="625"/>
    </location>
</feature>
<dbReference type="Proteomes" id="UP000467428">
    <property type="component" value="Chromosome"/>
</dbReference>
<feature type="transmembrane region" description="Helical" evidence="7">
    <location>
        <begin position="229"/>
        <end position="250"/>
    </location>
</feature>
<organism evidence="9 10">
    <name type="scientific">Mycolicibacterium arabiense</name>
    <dbReference type="NCBI Taxonomy" id="1286181"/>
    <lineage>
        <taxon>Bacteria</taxon>
        <taxon>Bacillati</taxon>
        <taxon>Actinomycetota</taxon>
        <taxon>Actinomycetes</taxon>
        <taxon>Mycobacteriales</taxon>
        <taxon>Mycobacteriaceae</taxon>
        <taxon>Mycolicibacterium</taxon>
    </lineage>
</organism>
<gene>
    <name evidence="9" type="ORF">MARA_37180</name>
</gene>
<proteinExistence type="inferred from homology"/>
<feature type="transmembrane region" description="Helical" evidence="7">
    <location>
        <begin position="518"/>
        <end position="536"/>
    </location>
</feature>
<keyword evidence="5 7" id="KW-1133">Transmembrane helix</keyword>
<name>A0A7I7S1G1_9MYCO</name>
<dbReference type="AlphaFoldDB" id="A0A7I7S1G1"/>
<dbReference type="KEGG" id="marz:MARA_37180"/>
<sequence length="709" mass="74837">MAGKFGQGDLQLVFAVDAPDAHGGARGTSARAVGHDIVDRVAGYPFVADVQSPWTVPPAGADALISGDGRTGLVVVGIAGGGSEAQRHAEELADRFAGTRGDVTVTAGGPAMAYVEINQQSERDLLMMEALAIPFTFLVLVGVFGGLLAASIPLLVGIWAIVGSTALLRLLTHVTEVSTFALNLTIAMGLALAVDYTLLITSRFREERAAGSDVETALCQTMATAGRTVLFSATTVGLSMVALVLFPMYFLKSFAFAGLTVVALTALAALVIAPAAIVLLGDRIDALDLRPMARRTFRRPGPAPTLEGTFWYRTARFATRRALAVGIGVTVLLLTLGAPFLHVKWGFPDERMLPTSASARQVGDQLRDDFGYNPATAMTIVVPDASDVDAGELSRFARDLSATRHVTSVSAPTGTFSGGALRGPPSAPTGIVDGSAYLTVTSSAPTVTDEKPSPLDWIHSVVGPNDEPFLVGGIAQVTHDNAEAISARLPLVLLVIGAITFVLLFMLTGSLLLPIKAVVLNVLSLTATFGALVWIFQDGALGALGTTATGSLVAHVPVLLFCVAFGLSMDYEVFLISRIREYWLKGGRQTKADNDEAIALGLSRTGRIVTAAALLMAISFAALMASEVSIMRMFGLGLTLAVLMDATLVRMLLVPAFMHLMGPRNWWAPEGMARWHGRFGLRECGRVAPARRSLGGRHRMPGIPARAWR</sequence>
<evidence type="ECO:0000256" key="4">
    <source>
        <dbReference type="ARBA" id="ARBA00022692"/>
    </source>
</evidence>
<feature type="domain" description="SSD" evidence="8">
    <location>
        <begin position="190"/>
        <end position="279"/>
    </location>
</feature>
<evidence type="ECO:0000256" key="2">
    <source>
        <dbReference type="ARBA" id="ARBA00010157"/>
    </source>
</evidence>
<dbReference type="Gene3D" id="1.20.1640.10">
    <property type="entry name" value="Multidrug efflux transporter AcrB transmembrane domain"/>
    <property type="match status" value="2"/>
</dbReference>
<dbReference type="InterPro" id="IPR004869">
    <property type="entry name" value="MMPL_dom"/>
</dbReference>
<dbReference type="PROSITE" id="PS50156">
    <property type="entry name" value="SSD"/>
    <property type="match status" value="2"/>
</dbReference>
<dbReference type="PANTHER" id="PTHR33406">
    <property type="entry name" value="MEMBRANE PROTEIN MJ1562-RELATED"/>
    <property type="match status" value="1"/>
</dbReference>
<dbReference type="InterPro" id="IPR000731">
    <property type="entry name" value="SSD"/>
</dbReference>
<feature type="transmembrane region" description="Helical" evidence="7">
    <location>
        <begin position="491"/>
        <end position="513"/>
    </location>
</feature>
<evidence type="ECO:0000313" key="10">
    <source>
        <dbReference type="Proteomes" id="UP000467428"/>
    </source>
</evidence>
<feature type="transmembrane region" description="Helical" evidence="7">
    <location>
        <begin position="131"/>
        <end position="160"/>
    </location>
</feature>